<evidence type="ECO:0000313" key="4">
    <source>
        <dbReference type="Proteomes" id="UP000886520"/>
    </source>
</evidence>
<evidence type="ECO:0000256" key="2">
    <source>
        <dbReference type="SAM" id="MobiDB-lite"/>
    </source>
</evidence>
<dbReference type="AlphaFoldDB" id="A0A9D4V499"/>
<keyword evidence="1" id="KW-0175">Coiled coil</keyword>
<feature type="coiled-coil region" evidence="1">
    <location>
        <begin position="361"/>
        <end position="426"/>
    </location>
</feature>
<organism evidence="3 4">
    <name type="scientific">Adiantum capillus-veneris</name>
    <name type="common">Maidenhair fern</name>
    <dbReference type="NCBI Taxonomy" id="13818"/>
    <lineage>
        <taxon>Eukaryota</taxon>
        <taxon>Viridiplantae</taxon>
        <taxon>Streptophyta</taxon>
        <taxon>Embryophyta</taxon>
        <taxon>Tracheophyta</taxon>
        <taxon>Polypodiopsida</taxon>
        <taxon>Polypodiidae</taxon>
        <taxon>Polypodiales</taxon>
        <taxon>Pteridineae</taxon>
        <taxon>Pteridaceae</taxon>
        <taxon>Vittarioideae</taxon>
        <taxon>Adiantum</taxon>
    </lineage>
</organism>
<gene>
    <name evidence="3" type="ORF">GOP47_0004965</name>
</gene>
<comment type="caution">
    <text evidence="3">The sequence shown here is derived from an EMBL/GenBank/DDBJ whole genome shotgun (WGS) entry which is preliminary data.</text>
</comment>
<accession>A0A9D4V499</accession>
<dbReference type="Proteomes" id="UP000886520">
    <property type="component" value="Chromosome 5"/>
</dbReference>
<protein>
    <submittedName>
        <fullName evidence="3">Uncharacterized protein</fullName>
    </submittedName>
</protein>
<keyword evidence="4" id="KW-1185">Reference proteome</keyword>
<feature type="region of interest" description="Disordered" evidence="2">
    <location>
        <begin position="248"/>
        <end position="269"/>
    </location>
</feature>
<evidence type="ECO:0000313" key="3">
    <source>
        <dbReference type="EMBL" id="KAI5079486.1"/>
    </source>
</evidence>
<name>A0A9D4V499_ADICA</name>
<sequence length="545" mass="61489">MVLVVGEWHDARGTMLIEEDGETIPLSQLIASLETETIRVRKLLSFNRLGSQTDKVGSQIVLIGMESLLSSIQKLEGEADLTAWFKSQHKPEGLTFYQVKTLIDKHNLKEEVRRCFWNANRGRLPSHRQIPISFAMYLYAEFVLHKHVNYRSVRPGAHNTSTWKILGFAQTPLAYTLDCRSAPTEQSPKNKRNIISSEYLLQESASLIHTPCIEVESSSEKYTTSSVSSTLPVEPCVKEPSGLIYTPTSLSASTSEAKPDLAQKDTRSSLSSPVHIAPCRKKSSTSMCESPAVQHLTSEAKGKASVCLSRPSLIPRVLCTKESSGAVHTPSTLLDIISEVKTGSSCSAVHIAASVKVEDSKTRVHQRLEERELQLSEAKQQNQALAKQLHGIEETRKKLEETTQHLKETRLQLEEQEKLIINLRYQAEVHDREVKEDNYRQQVHERELLEELTSTRIALHSARHVLAYLSPRMFERSTTISLQIVPPSDVFLLNSAFQHEQCGICHTDLKYIRSICTVSHRVLHGWQRARFARLQFLSFCGCLNF</sequence>
<reference evidence="3 4" key="1">
    <citation type="submission" date="2021-01" db="EMBL/GenBank/DDBJ databases">
        <title>Adiantum capillus-veneris genome.</title>
        <authorList>
            <person name="Fang Y."/>
            <person name="Liao Q."/>
        </authorList>
    </citation>
    <scope>NUCLEOTIDE SEQUENCE [LARGE SCALE GENOMIC DNA]</scope>
    <source>
        <strain evidence="3">H3</strain>
        <tissue evidence="3">Leaf</tissue>
    </source>
</reference>
<evidence type="ECO:0000256" key="1">
    <source>
        <dbReference type="SAM" id="Coils"/>
    </source>
</evidence>
<feature type="compositionally biased region" description="Basic and acidic residues" evidence="2">
    <location>
        <begin position="257"/>
        <end position="267"/>
    </location>
</feature>
<dbReference type="EMBL" id="JABFUD020000005">
    <property type="protein sequence ID" value="KAI5079486.1"/>
    <property type="molecule type" value="Genomic_DNA"/>
</dbReference>
<proteinExistence type="predicted"/>